<dbReference type="RefSeq" id="WP_051644308.1">
    <property type="nucleotide sequence ID" value="NZ_LK021340.1"/>
</dbReference>
<gene>
    <name evidence="12" type="ORF">BN1047_04258</name>
</gene>
<reference evidence="12" key="1">
    <citation type="submission" date="2014-05" db="EMBL/GenBank/DDBJ databases">
        <authorList>
            <person name="Urmite Genomes"/>
        </authorList>
    </citation>
    <scope>NUCLEOTIDE SEQUENCE</scope>
    <source>
        <strain evidence="12">DSM 44074</strain>
    </source>
</reference>
<keyword evidence="9" id="KW-0411">Iron-sulfur</keyword>
<evidence type="ECO:0000313" key="13">
    <source>
        <dbReference type="Proteomes" id="UP000028864"/>
    </source>
</evidence>
<dbReference type="PROSITE" id="PS00198">
    <property type="entry name" value="4FE4S_FER_1"/>
    <property type="match status" value="1"/>
</dbReference>
<dbReference type="AlphaFoldDB" id="A0AAV2WQZ3"/>
<accession>A0AAV2WQZ3</accession>
<keyword evidence="7" id="KW-0560">Oxidoreductase</keyword>
<dbReference type="Gene3D" id="3.50.50.60">
    <property type="entry name" value="FAD/NAD(P)-binding domain"/>
    <property type="match status" value="1"/>
</dbReference>
<dbReference type="InterPro" id="IPR017896">
    <property type="entry name" value="4Fe4S_Fe-S-bd"/>
</dbReference>
<comment type="cofactor">
    <cofactor evidence="1">
        <name>FAD</name>
        <dbReference type="ChEBI" id="CHEBI:57692"/>
    </cofactor>
</comment>
<dbReference type="InterPro" id="IPR055275">
    <property type="entry name" value="Ferredox_Rdtase"/>
</dbReference>
<dbReference type="Gene3D" id="3.40.50.720">
    <property type="entry name" value="NAD(P)-binding Rossmann-like Domain"/>
    <property type="match status" value="1"/>
</dbReference>
<evidence type="ECO:0000256" key="9">
    <source>
        <dbReference type="ARBA" id="ARBA00023014"/>
    </source>
</evidence>
<evidence type="ECO:0000256" key="10">
    <source>
        <dbReference type="ARBA" id="ARBA00047776"/>
    </source>
</evidence>
<dbReference type="Pfam" id="PF07992">
    <property type="entry name" value="Pyr_redox_2"/>
    <property type="match status" value="1"/>
</dbReference>
<name>A0AAV2WQZ3_MYCNE</name>
<evidence type="ECO:0000256" key="1">
    <source>
        <dbReference type="ARBA" id="ARBA00001974"/>
    </source>
</evidence>
<keyword evidence="5" id="KW-0274">FAD</keyword>
<protein>
    <recommendedName>
        <fullName evidence="2">ferredoxin--NADP(+) reductase</fullName>
        <ecNumber evidence="2">1.18.1.2</ecNumber>
    </recommendedName>
</protein>
<dbReference type="GO" id="GO:0004324">
    <property type="term" value="F:ferredoxin-NADP+ reductase activity"/>
    <property type="evidence" value="ECO:0007669"/>
    <property type="project" value="UniProtKB-EC"/>
</dbReference>
<comment type="catalytic activity">
    <reaction evidence="10">
        <text>2 reduced [2Fe-2S]-[ferredoxin] + NADP(+) + H(+) = 2 oxidized [2Fe-2S]-[ferredoxin] + NADPH</text>
        <dbReference type="Rhea" id="RHEA:20125"/>
        <dbReference type="Rhea" id="RHEA-COMP:10000"/>
        <dbReference type="Rhea" id="RHEA-COMP:10001"/>
        <dbReference type="ChEBI" id="CHEBI:15378"/>
        <dbReference type="ChEBI" id="CHEBI:33737"/>
        <dbReference type="ChEBI" id="CHEBI:33738"/>
        <dbReference type="ChEBI" id="CHEBI:57783"/>
        <dbReference type="ChEBI" id="CHEBI:58349"/>
        <dbReference type="EC" id="1.18.1.2"/>
    </reaction>
</comment>
<evidence type="ECO:0000256" key="7">
    <source>
        <dbReference type="ARBA" id="ARBA00023002"/>
    </source>
</evidence>
<dbReference type="InterPro" id="IPR017900">
    <property type="entry name" value="4Fe4S_Fe_S_CS"/>
</dbReference>
<organism evidence="12 13">
    <name type="scientific">Mycolicibacterium neoaurum</name>
    <name type="common">Mycobacterium neoaurum</name>
    <dbReference type="NCBI Taxonomy" id="1795"/>
    <lineage>
        <taxon>Bacteria</taxon>
        <taxon>Bacillati</taxon>
        <taxon>Actinomycetota</taxon>
        <taxon>Actinomycetes</taxon>
        <taxon>Mycobacteriales</taxon>
        <taxon>Mycobacteriaceae</taxon>
        <taxon>Mycolicibacterium</taxon>
    </lineage>
</organism>
<keyword evidence="3" id="KW-0285">Flavoprotein</keyword>
<dbReference type="EC" id="1.18.1.2" evidence="2"/>
<evidence type="ECO:0000256" key="3">
    <source>
        <dbReference type="ARBA" id="ARBA00022630"/>
    </source>
</evidence>
<keyword evidence="6" id="KW-0521">NADP</keyword>
<evidence type="ECO:0000256" key="8">
    <source>
        <dbReference type="ARBA" id="ARBA00023004"/>
    </source>
</evidence>
<dbReference type="SUPFAM" id="SSF51971">
    <property type="entry name" value="Nucleotide-binding domain"/>
    <property type="match status" value="1"/>
</dbReference>
<dbReference type="InterPro" id="IPR036188">
    <property type="entry name" value="FAD/NAD-bd_sf"/>
</dbReference>
<dbReference type="GO" id="GO:0046872">
    <property type="term" value="F:metal ion binding"/>
    <property type="evidence" value="ECO:0007669"/>
    <property type="project" value="UniProtKB-KW"/>
</dbReference>
<evidence type="ECO:0000256" key="2">
    <source>
        <dbReference type="ARBA" id="ARBA00013223"/>
    </source>
</evidence>
<proteinExistence type="predicted"/>
<keyword evidence="4" id="KW-0479">Metal-binding</keyword>
<dbReference type="CDD" id="cd04410">
    <property type="entry name" value="DMSOR_beta-like"/>
    <property type="match status" value="1"/>
</dbReference>
<feature type="domain" description="4Fe-4S ferredoxin-type" evidence="11">
    <location>
        <begin position="37"/>
        <end position="66"/>
    </location>
</feature>
<dbReference type="GO" id="GO:0051536">
    <property type="term" value="F:iron-sulfur cluster binding"/>
    <property type="evidence" value="ECO:0007669"/>
    <property type="project" value="UniProtKB-KW"/>
</dbReference>
<evidence type="ECO:0000256" key="6">
    <source>
        <dbReference type="ARBA" id="ARBA00022857"/>
    </source>
</evidence>
<evidence type="ECO:0000256" key="4">
    <source>
        <dbReference type="ARBA" id="ARBA00022723"/>
    </source>
</evidence>
<sequence length="556" mass="59293">MAYVITRSCCSDALCAAVCPVNCIHPTPNDPDFGHAEMLYIDPQRCIDCGACAEVCPVDAIFADDELPPAEAVYAAINADYFGKAEHPAAPVVPPATPTPTSEALAVAVVGAGPSGFYAAAELLDAGPEVTVTLIDRLPTPYGLARAGVAPDHQDTKQITTTFEATAAHPRLNTYFNVEVGADISLDDLLAHHHAVVYATGAPVGRQLGVPGEHLPGNFTAAEVVGWYNGHPDHADLSVAAHHPTAVLVGNGNVAVDVARVLLLGGRMGHTDIADHTRNGLHNSRIREVVVLGRRGPEHAAFSFSQLLALTHLDGVDIVVDPADLIDVVTPPDRPHPAAFAGEQKLALLRELAVRRRRHDRRIHLRFSASLHALSGSDRVETATIMSAAQGESSLAAGIVVSCIGFDARPIDGLAFDTGAQRIPNKGGRVLDSAGQVLTGHYVTGWVKRGPSGVIGTNTLCAAETVAALLDDHRQGLLRPPQDLPQSFADTLHGRSIAHVDRGGWQRIDEYERRAGRASGRPRRKSVRRDEMVEIAYLQEEIRPGAQSVDQFRRNS</sequence>
<dbReference type="PANTHER" id="PTHR48467:SF1">
    <property type="entry name" value="GLUTAMATE SYNTHASE 1 [NADH], CHLOROPLASTIC-LIKE"/>
    <property type="match status" value="1"/>
</dbReference>
<dbReference type="PRINTS" id="PR00419">
    <property type="entry name" value="ADXRDTASE"/>
</dbReference>
<reference evidence="12" key="2">
    <citation type="submission" date="2015-09" db="EMBL/GenBank/DDBJ databases">
        <title>Draft genome sequence of Mycobacterium neoaurum DSM 44074.</title>
        <authorList>
            <person name="Croce O."/>
            <person name="Robert C."/>
            <person name="Raoult D."/>
            <person name="Drancourt M."/>
        </authorList>
    </citation>
    <scope>NUCLEOTIDE SEQUENCE</scope>
    <source>
        <strain evidence="12">DSM 44074</strain>
    </source>
</reference>
<evidence type="ECO:0000256" key="5">
    <source>
        <dbReference type="ARBA" id="ARBA00022827"/>
    </source>
</evidence>
<dbReference type="Proteomes" id="UP000028864">
    <property type="component" value="Unassembled WGS sequence"/>
</dbReference>
<dbReference type="InterPro" id="IPR023753">
    <property type="entry name" value="FAD/NAD-binding_dom"/>
</dbReference>
<dbReference type="PANTHER" id="PTHR48467">
    <property type="entry name" value="GLUTAMATE SYNTHASE 1 [NADH], CHLOROPLASTIC-LIKE"/>
    <property type="match status" value="1"/>
</dbReference>
<dbReference type="Pfam" id="PF00037">
    <property type="entry name" value="Fer4"/>
    <property type="match status" value="1"/>
</dbReference>
<evidence type="ECO:0000259" key="11">
    <source>
        <dbReference type="PROSITE" id="PS51379"/>
    </source>
</evidence>
<evidence type="ECO:0000313" key="12">
    <source>
        <dbReference type="EMBL" id="CDQ46351.1"/>
    </source>
</evidence>
<dbReference type="PROSITE" id="PS51379">
    <property type="entry name" value="4FE4S_FER_2"/>
    <property type="match status" value="1"/>
</dbReference>
<dbReference type="SUPFAM" id="SSF54862">
    <property type="entry name" value="4Fe-4S ferredoxins"/>
    <property type="match status" value="1"/>
</dbReference>
<dbReference type="EMBL" id="LK021340">
    <property type="protein sequence ID" value="CDQ46351.1"/>
    <property type="molecule type" value="Genomic_DNA"/>
</dbReference>
<keyword evidence="8" id="KW-0408">Iron</keyword>
<dbReference type="Gene3D" id="3.30.70.20">
    <property type="match status" value="1"/>
</dbReference>